<proteinExistence type="predicted"/>
<evidence type="ECO:0000259" key="2">
    <source>
        <dbReference type="Pfam" id="PF02638"/>
    </source>
</evidence>
<dbReference type="GO" id="GO:0016787">
    <property type="term" value="F:hydrolase activity"/>
    <property type="evidence" value="ECO:0007669"/>
    <property type="project" value="UniProtKB-KW"/>
</dbReference>
<organism evidence="3 4">
    <name type="scientific">Spirulina subsalsa FACHB-351</name>
    <dbReference type="NCBI Taxonomy" id="234711"/>
    <lineage>
        <taxon>Bacteria</taxon>
        <taxon>Bacillati</taxon>
        <taxon>Cyanobacteriota</taxon>
        <taxon>Cyanophyceae</taxon>
        <taxon>Spirulinales</taxon>
        <taxon>Spirulinaceae</taxon>
        <taxon>Spirulina</taxon>
    </lineage>
</organism>
<reference evidence="3 4" key="1">
    <citation type="submission" date="2021-08" db="EMBL/GenBank/DDBJ databases">
        <title>Draft genome sequence of Spirulina subsalsa with high tolerance to salinity and hype-accumulation of phycocyanin.</title>
        <authorList>
            <person name="Pei H."/>
            <person name="Jiang L."/>
        </authorList>
    </citation>
    <scope>NUCLEOTIDE SEQUENCE [LARGE SCALE GENOMIC DNA]</scope>
    <source>
        <strain evidence="3 4">FACHB-351</strain>
    </source>
</reference>
<gene>
    <name evidence="3" type="ORF">K4A83_08495</name>
</gene>
<dbReference type="PANTHER" id="PTHR43405">
    <property type="entry name" value="GLYCOSYL HYDROLASE DIGH"/>
    <property type="match status" value="1"/>
</dbReference>
<accession>A0ABT3L5M7</accession>
<dbReference type="InterPro" id="IPR003790">
    <property type="entry name" value="GHL10"/>
</dbReference>
<protein>
    <submittedName>
        <fullName evidence="3">Glycoside hydrolase family 10 protein</fullName>
    </submittedName>
</protein>
<keyword evidence="4" id="KW-1185">Reference proteome</keyword>
<dbReference type="SUPFAM" id="SSF51445">
    <property type="entry name" value="(Trans)glycosidases"/>
    <property type="match status" value="1"/>
</dbReference>
<dbReference type="Pfam" id="PF02638">
    <property type="entry name" value="GHL10"/>
    <property type="match status" value="1"/>
</dbReference>
<dbReference type="PANTHER" id="PTHR43405:SF1">
    <property type="entry name" value="GLYCOSYL HYDROLASE DIGH"/>
    <property type="match status" value="1"/>
</dbReference>
<name>A0ABT3L5M7_9CYAN</name>
<dbReference type="EMBL" id="JAIHOM010000033">
    <property type="protein sequence ID" value="MCW6036310.1"/>
    <property type="molecule type" value="Genomic_DNA"/>
</dbReference>
<evidence type="ECO:0000256" key="1">
    <source>
        <dbReference type="ARBA" id="ARBA00022729"/>
    </source>
</evidence>
<dbReference type="RefSeq" id="WP_265264063.1">
    <property type="nucleotide sequence ID" value="NZ_JAIHOM010000033.1"/>
</dbReference>
<dbReference type="InterPro" id="IPR052177">
    <property type="entry name" value="Divisome_Glycosyl_Hydrolase"/>
</dbReference>
<evidence type="ECO:0000313" key="3">
    <source>
        <dbReference type="EMBL" id="MCW6036310.1"/>
    </source>
</evidence>
<comment type="caution">
    <text evidence="3">The sequence shown here is derived from an EMBL/GenBank/DDBJ whole genome shotgun (WGS) entry which is preliminary data.</text>
</comment>
<keyword evidence="1" id="KW-0732">Signal</keyword>
<sequence length="418" mass="48070">MMNPKLIKILTFKPMFLSAIFSRRSHRWRSQLALFLTALLTIIFLSHPLGTVAQQRFPEVRGVWMTNNDTRVLADQTALEAAVTQLGQLNFNTIYPVVWNSGFVHYPSATAQRAGIQTFIRRGNQGQDILADLVQKAHRQGLLVLPWFEFGFMTPPFSELAKAHPEWLTQKQDGTRSWIGTAGEVYWLNPFHPEVQQFITQIVLEVLDQYDVDGVQFDDHASLPNQFGYDSFTTAMYRRETGRAAPSNPTDPAWVRWRADKLTAFMVQLHRQVKAKKPDAIFSVSPNPYDFAYRGQLQDWLAWLRRGIIDELLVQVYRPDLAAFREHLVRPEIQEARQRIPTGVGILTGLRNRPVGLQQIQAKIQSARQQGLGFSFFFYDSLWNYAPEPADQRKSLFQVLFRFPAKRTSMVNQSISTL</sequence>
<keyword evidence="3" id="KW-0378">Hydrolase</keyword>
<dbReference type="Proteomes" id="UP001526426">
    <property type="component" value="Unassembled WGS sequence"/>
</dbReference>
<evidence type="ECO:0000313" key="4">
    <source>
        <dbReference type="Proteomes" id="UP001526426"/>
    </source>
</evidence>
<dbReference type="Gene3D" id="3.20.20.80">
    <property type="entry name" value="Glycosidases"/>
    <property type="match status" value="1"/>
</dbReference>
<dbReference type="InterPro" id="IPR017853">
    <property type="entry name" value="GH"/>
</dbReference>
<feature type="domain" description="Glycosyl hydrolase-like 10" evidence="2">
    <location>
        <begin position="59"/>
        <end position="358"/>
    </location>
</feature>